<dbReference type="Proteomes" id="UP000316495">
    <property type="component" value="Unassembled WGS sequence"/>
</dbReference>
<dbReference type="InterPro" id="IPR026350">
    <property type="entry name" value="GxxExxY"/>
</dbReference>
<comment type="caution">
    <text evidence="1">The sequence shown here is derived from an EMBL/GenBank/DDBJ whole genome shotgun (WGS) entry which is preliminary data.</text>
</comment>
<protein>
    <recommendedName>
        <fullName evidence="3">GxxExxY protein</fullName>
    </recommendedName>
</protein>
<dbReference type="NCBIfam" id="TIGR04256">
    <property type="entry name" value="GxxExxY"/>
    <property type="match status" value="1"/>
</dbReference>
<dbReference type="EMBL" id="VMGN01000012">
    <property type="protein sequence ID" value="TSC94444.1"/>
    <property type="molecule type" value="Genomic_DNA"/>
</dbReference>
<evidence type="ECO:0008006" key="3">
    <source>
        <dbReference type="Google" id="ProtNLM"/>
    </source>
</evidence>
<evidence type="ECO:0000313" key="1">
    <source>
        <dbReference type="EMBL" id="TSC94444.1"/>
    </source>
</evidence>
<accession>A0A554LNS6</accession>
<name>A0A554LNS6_9BACT</name>
<dbReference type="AlphaFoldDB" id="A0A554LNS6"/>
<dbReference type="Pfam" id="PF13366">
    <property type="entry name" value="PDDEXK_3"/>
    <property type="match status" value="1"/>
</dbReference>
<reference evidence="1 2" key="1">
    <citation type="submission" date="2017-07" db="EMBL/GenBank/DDBJ databases">
        <title>Mechanisms for carbon and nitrogen cycling indicate functional differentiation within the Candidate Phyla Radiation.</title>
        <authorList>
            <person name="Danczak R.E."/>
            <person name="Johnston M.D."/>
            <person name="Kenah C."/>
            <person name="Slattery M."/>
            <person name="Wrighton K.C."/>
            <person name="Wilkins M.J."/>
        </authorList>
    </citation>
    <scope>NUCLEOTIDE SEQUENCE [LARGE SCALE GENOMIC DNA]</scope>
    <source>
        <strain evidence="1">Athens1014_28</strain>
    </source>
</reference>
<gene>
    <name evidence="1" type="ORF">Athens101428_270</name>
</gene>
<sequence length="127" mass="14928">MNKYIKKEYSKSELTSKLIRFAYDIYDELGYGLPEKVYQRSFGALLEKNKLKYSKEKYGKIIFEGKIVGRYYVDFVVEKVAIEFKIRNEIYQKDINQLLNYIKSEQIPVGLIIAPGKEGIKIKRLAN</sequence>
<proteinExistence type="predicted"/>
<evidence type="ECO:0000313" key="2">
    <source>
        <dbReference type="Proteomes" id="UP000316495"/>
    </source>
</evidence>
<organism evidence="1 2">
    <name type="scientific">Candidatus Berkelbacteria bacterium Athens1014_28</name>
    <dbReference type="NCBI Taxonomy" id="2017145"/>
    <lineage>
        <taxon>Bacteria</taxon>
        <taxon>Candidatus Berkelbacteria</taxon>
    </lineage>
</organism>